<proteinExistence type="predicted"/>
<dbReference type="Proteomes" id="UP000805704">
    <property type="component" value="Chromosome 19"/>
</dbReference>
<keyword evidence="2" id="KW-1185">Reference proteome</keyword>
<sequence length="192" mass="21739">MSGRYGFFDPHPRTVKGLPLPLDSRAPGTGVMVTFTHLSDMIDRLIKYHKTLETNSSCNYELKPVAFVNLNDPKPVAFVNLNDPKPVAFVNLNDPKPVAFVNLNDPKPVAFVNLNDPNLDKTSQATTHTAAVSTFALDDNVLHDISRKLSKLGKQARRKYKRRLMLSEKVSQRKENQKRKEKVKYASNETYK</sequence>
<protein>
    <submittedName>
        <fullName evidence="1">Uncharacterized protein</fullName>
    </submittedName>
</protein>
<accession>A0ACB7F388</accession>
<comment type="caution">
    <text evidence="1">The sequence shown here is derived from an EMBL/GenBank/DDBJ whole genome shotgun (WGS) entry which is preliminary data.</text>
</comment>
<evidence type="ECO:0000313" key="2">
    <source>
        <dbReference type="Proteomes" id="UP000805704"/>
    </source>
</evidence>
<gene>
    <name evidence="1" type="ORF">GBF38_019715</name>
</gene>
<reference evidence="1" key="1">
    <citation type="submission" date="2020-04" db="EMBL/GenBank/DDBJ databases">
        <title>A chromosome-scale assembly and high-density genetic map of the yellow drum (Nibea albiflora) genome.</title>
        <authorList>
            <person name="Xu D."/>
            <person name="Zhang W."/>
            <person name="Chen R."/>
            <person name="Tan P."/>
            <person name="Wang L."/>
            <person name="Song H."/>
            <person name="Tian L."/>
            <person name="Zhu Q."/>
            <person name="Wang B."/>
        </authorList>
    </citation>
    <scope>NUCLEOTIDE SEQUENCE</scope>
    <source>
        <strain evidence="1">ZJHYS-2018</strain>
    </source>
</reference>
<evidence type="ECO:0000313" key="1">
    <source>
        <dbReference type="EMBL" id="KAG8008520.1"/>
    </source>
</evidence>
<feature type="non-terminal residue" evidence="1">
    <location>
        <position position="192"/>
    </location>
</feature>
<dbReference type="EMBL" id="CM024807">
    <property type="protein sequence ID" value="KAG8008520.1"/>
    <property type="molecule type" value="Genomic_DNA"/>
</dbReference>
<name>A0ACB7F388_NIBAL</name>
<organism evidence="1 2">
    <name type="scientific">Nibea albiflora</name>
    <name type="common">Yellow drum</name>
    <name type="synonym">Corvina albiflora</name>
    <dbReference type="NCBI Taxonomy" id="240163"/>
    <lineage>
        <taxon>Eukaryota</taxon>
        <taxon>Metazoa</taxon>
        <taxon>Chordata</taxon>
        <taxon>Craniata</taxon>
        <taxon>Vertebrata</taxon>
        <taxon>Euteleostomi</taxon>
        <taxon>Actinopterygii</taxon>
        <taxon>Neopterygii</taxon>
        <taxon>Teleostei</taxon>
        <taxon>Neoteleostei</taxon>
        <taxon>Acanthomorphata</taxon>
        <taxon>Eupercaria</taxon>
        <taxon>Sciaenidae</taxon>
        <taxon>Nibea</taxon>
    </lineage>
</organism>